<organism evidence="1 2">
    <name type="scientific">Pseudomonas imrae</name>
    <dbReference type="NCBI Taxonomy" id="2992837"/>
    <lineage>
        <taxon>Bacteria</taxon>
        <taxon>Pseudomonadati</taxon>
        <taxon>Pseudomonadota</taxon>
        <taxon>Gammaproteobacteria</taxon>
        <taxon>Pseudomonadales</taxon>
        <taxon>Pseudomonadaceae</taxon>
        <taxon>Pseudomonas</taxon>
    </lineage>
</organism>
<reference evidence="1" key="1">
    <citation type="submission" date="2022-11" db="EMBL/GenBank/DDBJ databases">
        <title>Draft genome sequences of strains of Pseudomonas imrae sp. nov.</title>
        <authorList>
            <person name="Salva Serra F."/>
            <person name="Nimje P."/>
            <person name="Moore E.R.B."/>
            <person name="Marathe N.P."/>
        </authorList>
    </citation>
    <scope>NUCLEOTIDE SEQUENCE</scope>
    <source>
        <strain evidence="1">15FMM2</strain>
    </source>
</reference>
<gene>
    <name evidence="1" type="ORF">OOJ96_07440</name>
</gene>
<name>A0ACC7PCH6_9PSED</name>
<sequence length="89" mass="9650">MKLHYLASLTLLALPLSTQAIEPGPSSPYQGQTERWLTLQASGQMTSPTPQKASAAEREQAMRRLLESTYPIPEFFKAQSAGGKSEGGK</sequence>
<keyword evidence="2" id="KW-1185">Reference proteome</keyword>
<proteinExistence type="predicted"/>
<comment type="caution">
    <text evidence="1">The sequence shown here is derived from an EMBL/GenBank/DDBJ whole genome shotgun (WGS) entry which is preliminary data.</text>
</comment>
<evidence type="ECO:0000313" key="1">
    <source>
        <dbReference type="EMBL" id="MFO2477239.1"/>
    </source>
</evidence>
<evidence type="ECO:0000313" key="2">
    <source>
        <dbReference type="Proteomes" id="UP001637618"/>
    </source>
</evidence>
<protein>
    <submittedName>
        <fullName evidence="1">DUF3613 domain-containing protein</fullName>
    </submittedName>
</protein>
<accession>A0ACC7PCH6</accession>
<dbReference type="EMBL" id="JAPEQY010000004">
    <property type="protein sequence ID" value="MFO2477239.1"/>
    <property type="molecule type" value="Genomic_DNA"/>
</dbReference>
<dbReference type="Proteomes" id="UP001637618">
    <property type="component" value="Unassembled WGS sequence"/>
</dbReference>